<reference evidence="9" key="1">
    <citation type="submission" date="2023-07" db="EMBL/GenBank/DDBJ databases">
        <authorList>
            <person name="Kim M."/>
        </authorList>
    </citation>
    <scope>NUCLEOTIDE SEQUENCE</scope>
    <source>
        <strain evidence="9">BIUV-7</strain>
    </source>
</reference>
<feature type="modified residue" description="4-aspartylphosphate" evidence="5">
    <location>
        <position position="490"/>
    </location>
</feature>
<keyword evidence="9" id="KW-0547">Nucleotide-binding</keyword>
<dbReference type="InterPro" id="IPR036890">
    <property type="entry name" value="HATPase_C_sf"/>
</dbReference>
<proteinExistence type="predicted"/>
<accession>A0ABT8Y6N8</accession>
<keyword evidence="3 5" id="KW-0597">Phosphoprotein</keyword>
<dbReference type="Gene3D" id="1.10.287.130">
    <property type="match status" value="1"/>
</dbReference>
<protein>
    <recommendedName>
        <fullName evidence="2">histidine kinase</fullName>
        <ecNumber evidence="2">2.7.13.3</ecNumber>
    </recommendedName>
</protein>
<dbReference type="InterPro" id="IPR036097">
    <property type="entry name" value="HisK_dim/P_sf"/>
</dbReference>
<evidence type="ECO:0000256" key="3">
    <source>
        <dbReference type="ARBA" id="ARBA00022553"/>
    </source>
</evidence>
<evidence type="ECO:0000256" key="2">
    <source>
        <dbReference type="ARBA" id="ARBA00012438"/>
    </source>
</evidence>
<evidence type="ECO:0000256" key="6">
    <source>
        <dbReference type="SAM" id="Phobius"/>
    </source>
</evidence>
<dbReference type="InterPro" id="IPR011006">
    <property type="entry name" value="CheY-like_superfamily"/>
</dbReference>
<comment type="catalytic activity">
    <reaction evidence="1">
        <text>ATP + protein L-histidine = ADP + protein N-phospho-L-histidine.</text>
        <dbReference type="EC" id="2.7.13.3"/>
    </reaction>
</comment>
<feature type="domain" description="Histidine kinase" evidence="7">
    <location>
        <begin position="193"/>
        <end position="420"/>
    </location>
</feature>
<dbReference type="SUPFAM" id="SSF52172">
    <property type="entry name" value="CheY-like"/>
    <property type="match status" value="1"/>
</dbReference>
<dbReference type="CDD" id="cd16922">
    <property type="entry name" value="HATPase_EvgS-ArcB-TorS-like"/>
    <property type="match status" value="1"/>
</dbReference>
<dbReference type="CDD" id="cd00082">
    <property type="entry name" value="HisKA"/>
    <property type="match status" value="1"/>
</dbReference>
<evidence type="ECO:0000256" key="1">
    <source>
        <dbReference type="ARBA" id="ARBA00000085"/>
    </source>
</evidence>
<dbReference type="InterPro" id="IPR005467">
    <property type="entry name" value="His_kinase_dom"/>
</dbReference>
<dbReference type="RefSeq" id="WP_303540795.1">
    <property type="nucleotide sequence ID" value="NZ_JAUOTP010000002.1"/>
</dbReference>
<dbReference type="InterPro" id="IPR004358">
    <property type="entry name" value="Sig_transdc_His_kin-like_C"/>
</dbReference>
<evidence type="ECO:0000313" key="9">
    <source>
        <dbReference type="EMBL" id="MDO6413988.1"/>
    </source>
</evidence>
<dbReference type="Pfam" id="PF00512">
    <property type="entry name" value="HisKA"/>
    <property type="match status" value="1"/>
</dbReference>
<dbReference type="PRINTS" id="PR00344">
    <property type="entry name" value="BCTRLSENSOR"/>
</dbReference>
<gene>
    <name evidence="9" type="ORF">Q4F19_06305</name>
</gene>
<dbReference type="PANTHER" id="PTHR45339:SF1">
    <property type="entry name" value="HYBRID SIGNAL TRANSDUCTION HISTIDINE KINASE J"/>
    <property type="match status" value="1"/>
</dbReference>
<evidence type="ECO:0000259" key="8">
    <source>
        <dbReference type="PROSITE" id="PS50110"/>
    </source>
</evidence>
<dbReference type="Gene3D" id="3.40.50.2300">
    <property type="match status" value="1"/>
</dbReference>
<keyword evidence="10" id="KW-1185">Reference proteome</keyword>
<dbReference type="Gene3D" id="3.30.565.10">
    <property type="entry name" value="Histidine kinase-like ATPase, C-terminal domain"/>
    <property type="match status" value="1"/>
</dbReference>
<dbReference type="Proteomes" id="UP001169764">
    <property type="component" value="Unassembled WGS sequence"/>
</dbReference>
<dbReference type="PROSITE" id="PS50109">
    <property type="entry name" value="HIS_KIN"/>
    <property type="match status" value="1"/>
</dbReference>
<dbReference type="SMART" id="SM00387">
    <property type="entry name" value="HATPase_c"/>
    <property type="match status" value="1"/>
</dbReference>
<dbReference type="SUPFAM" id="SSF55874">
    <property type="entry name" value="ATPase domain of HSP90 chaperone/DNA topoisomerase II/histidine kinase"/>
    <property type="match status" value="1"/>
</dbReference>
<dbReference type="PANTHER" id="PTHR45339">
    <property type="entry name" value="HYBRID SIGNAL TRANSDUCTION HISTIDINE KINASE J"/>
    <property type="match status" value="1"/>
</dbReference>
<dbReference type="InterPro" id="IPR003661">
    <property type="entry name" value="HisK_dim/P_dom"/>
</dbReference>
<keyword evidence="6" id="KW-1133">Transmembrane helix</keyword>
<keyword evidence="6" id="KW-0472">Membrane</keyword>
<dbReference type="Pfam" id="PF02518">
    <property type="entry name" value="HATPase_c"/>
    <property type="match status" value="1"/>
</dbReference>
<organism evidence="9 10">
    <name type="scientific">Sphingomonas natans</name>
    <dbReference type="NCBI Taxonomy" id="3063330"/>
    <lineage>
        <taxon>Bacteria</taxon>
        <taxon>Pseudomonadati</taxon>
        <taxon>Pseudomonadota</taxon>
        <taxon>Alphaproteobacteria</taxon>
        <taxon>Sphingomonadales</taxon>
        <taxon>Sphingomonadaceae</taxon>
        <taxon>Sphingomonas</taxon>
    </lineage>
</organism>
<dbReference type="SUPFAM" id="SSF47384">
    <property type="entry name" value="Homodimeric domain of signal transducing histidine kinase"/>
    <property type="match status" value="1"/>
</dbReference>
<feature type="domain" description="Response regulatory" evidence="8">
    <location>
        <begin position="441"/>
        <end position="556"/>
    </location>
</feature>
<dbReference type="SMART" id="SM00388">
    <property type="entry name" value="HisKA"/>
    <property type="match status" value="1"/>
</dbReference>
<dbReference type="EMBL" id="JAUOTP010000002">
    <property type="protein sequence ID" value="MDO6413988.1"/>
    <property type="molecule type" value="Genomic_DNA"/>
</dbReference>
<dbReference type="InterPro" id="IPR003594">
    <property type="entry name" value="HATPase_dom"/>
</dbReference>
<feature type="transmembrane region" description="Helical" evidence="6">
    <location>
        <begin position="135"/>
        <end position="157"/>
    </location>
</feature>
<dbReference type="PROSITE" id="PS50110">
    <property type="entry name" value="RESPONSE_REGULATORY"/>
    <property type="match status" value="1"/>
</dbReference>
<evidence type="ECO:0000259" key="7">
    <source>
        <dbReference type="PROSITE" id="PS50109"/>
    </source>
</evidence>
<keyword evidence="9" id="KW-0067">ATP-binding</keyword>
<keyword evidence="4" id="KW-0902">Two-component regulatory system</keyword>
<comment type="caution">
    <text evidence="9">The sequence shown here is derived from an EMBL/GenBank/DDBJ whole genome shotgun (WGS) entry which is preliminary data.</text>
</comment>
<evidence type="ECO:0000313" key="10">
    <source>
        <dbReference type="Proteomes" id="UP001169764"/>
    </source>
</evidence>
<dbReference type="InterPro" id="IPR001789">
    <property type="entry name" value="Sig_transdc_resp-reg_receiver"/>
</dbReference>
<dbReference type="GO" id="GO:0005524">
    <property type="term" value="F:ATP binding"/>
    <property type="evidence" value="ECO:0007669"/>
    <property type="project" value="UniProtKB-KW"/>
</dbReference>
<dbReference type="EC" id="2.7.13.3" evidence="2"/>
<evidence type="ECO:0000256" key="4">
    <source>
        <dbReference type="ARBA" id="ARBA00023012"/>
    </source>
</evidence>
<keyword evidence="6" id="KW-0812">Transmembrane</keyword>
<name>A0ABT8Y6N8_9SPHN</name>
<sequence length="567" mass="60770">MAILGKVPDQDFTPFLLGAAAQLAERRGDYDEAAHLIDRIFLKTRLADTPAELREFLETGYRIFKARGDDPRALQYLEAYKLVDDRARSLAASANAALMSARFDFANQQSRIAQLRANEVRQEATIEQARARTRAIILGGLLVATGIVSSLLLFGFVSIRRSRDREREANEELSTSNIELEKALAARTEFLATTSHEIRTPLNGILGMTQVLLADRAIDPPVREKIQLVHGAGQTMKALVDDILDVAKMTSGEIRIDKAPMNLRALLQDAVRVWEGQAVTKGITIALFADDVPDEIVEDEVRLRQIVFNLMSNAVKFTDRGEVRLSATTTSAGEPGGGLEPAQRLRIAVGDTGIGIPADRLDDVFESFRQIDGGTTRRHGGTGLGLSICRNLARAMGGDVTVTSILGAGATFTLDLPYAPVAKRTRPALPDGEPKRLSATRLLLVEANPLSQSVMRAVLTPHVATLAARSGADEAIGAIEAGEVDLVLIDAATIGSDMIEAGKLVSAGFPYGTRLALLWPSPERAIEEAAAAHGVALLIAKPINAAELVARLNGLMTGDISPAGMAA</sequence>
<evidence type="ECO:0000256" key="5">
    <source>
        <dbReference type="PROSITE-ProRule" id="PRU00169"/>
    </source>
</evidence>